<name>A0AAV1IGU4_9CHLO</name>
<keyword evidence="2" id="KW-0808">Transferase</keyword>
<evidence type="ECO:0000256" key="5">
    <source>
        <dbReference type="SAM" id="MobiDB-lite"/>
    </source>
</evidence>
<dbReference type="PROSITE" id="PS51682">
    <property type="entry name" value="SAM_OMT_I"/>
    <property type="match status" value="1"/>
</dbReference>
<evidence type="ECO:0000256" key="1">
    <source>
        <dbReference type="ARBA" id="ARBA00022603"/>
    </source>
</evidence>
<dbReference type="InterPro" id="IPR050362">
    <property type="entry name" value="Cation-dep_OMT"/>
</dbReference>
<protein>
    <recommendedName>
        <fullName evidence="8">Caffeoyl-CoA O-methyltransferase</fullName>
    </recommendedName>
</protein>
<comment type="caution">
    <text evidence="6">The sequence shown here is derived from an EMBL/GenBank/DDBJ whole genome shotgun (WGS) entry which is preliminary data.</text>
</comment>
<dbReference type="Gene3D" id="3.40.50.150">
    <property type="entry name" value="Vaccinia Virus protein VP39"/>
    <property type="match status" value="1"/>
</dbReference>
<organism evidence="6 7">
    <name type="scientific">Coccomyxa viridis</name>
    <dbReference type="NCBI Taxonomy" id="1274662"/>
    <lineage>
        <taxon>Eukaryota</taxon>
        <taxon>Viridiplantae</taxon>
        <taxon>Chlorophyta</taxon>
        <taxon>core chlorophytes</taxon>
        <taxon>Trebouxiophyceae</taxon>
        <taxon>Trebouxiophyceae incertae sedis</taxon>
        <taxon>Coccomyxaceae</taxon>
        <taxon>Coccomyxa</taxon>
    </lineage>
</organism>
<dbReference type="AlphaFoldDB" id="A0AAV1IGU4"/>
<keyword evidence="1" id="KW-0489">Methyltransferase</keyword>
<reference evidence="6 7" key="1">
    <citation type="submission" date="2023-10" db="EMBL/GenBank/DDBJ databases">
        <authorList>
            <person name="Maclean D."/>
            <person name="Macfadyen A."/>
        </authorList>
    </citation>
    <scope>NUCLEOTIDE SEQUENCE [LARGE SCALE GENOMIC DNA]</scope>
</reference>
<keyword evidence="3" id="KW-0949">S-adenosyl-L-methionine</keyword>
<dbReference type="InterPro" id="IPR002935">
    <property type="entry name" value="SAM_O-MeTrfase"/>
</dbReference>
<proteinExistence type="inferred from homology"/>
<keyword evidence="7" id="KW-1185">Reference proteome</keyword>
<dbReference type="PANTHER" id="PTHR10509">
    <property type="entry name" value="O-METHYLTRANSFERASE-RELATED"/>
    <property type="match status" value="1"/>
</dbReference>
<dbReference type="Pfam" id="PF01596">
    <property type="entry name" value="Methyltransf_3"/>
    <property type="match status" value="1"/>
</dbReference>
<feature type="region of interest" description="Disordered" evidence="5">
    <location>
        <begin position="1"/>
        <end position="25"/>
    </location>
</feature>
<evidence type="ECO:0000313" key="7">
    <source>
        <dbReference type="Proteomes" id="UP001314263"/>
    </source>
</evidence>
<evidence type="ECO:0000256" key="4">
    <source>
        <dbReference type="ARBA" id="ARBA00023453"/>
    </source>
</evidence>
<sequence>MCAQNSLTEPAAHRQRQEATSAGLSRSNMELHDMKYAVSGDAGLYNYLLAHSYRPNEHLEGLHKDTLEGQPMARMCSPTVSIPLLQMLVKLTQAKSVVEVGVFTGYTTLGMALALPCDGIIHACDISSEFAAVGEPYWRAAGVREKINLLIGPATEVLGDMLADGGEGSIDMGFIDADKPGYDSYYELLLRLVRPGGLIVVDNVLWHGRVLEENPSTEDTKAIKAINDKIFKDDRVDICMLQVSDGVTLARKK</sequence>
<dbReference type="CDD" id="cd02440">
    <property type="entry name" value="AdoMet_MTases"/>
    <property type="match status" value="1"/>
</dbReference>
<comment type="similarity">
    <text evidence="4">Belongs to the class I-like SAM-binding methyltransferase superfamily. Cation-dependent O-methyltransferase family.</text>
</comment>
<gene>
    <name evidence="6" type="ORF">CVIRNUC_008891</name>
</gene>
<dbReference type="Proteomes" id="UP001314263">
    <property type="component" value="Unassembled WGS sequence"/>
</dbReference>
<dbReference type="EMBL" id="CAUYUE010000013">
    <property type="protein sequence ID" value="CAK0785680.1"/>
    <property type="molecule type" value="Genomic_DNA"/>
</dbReference>
<dbReference type="GO" id="GO:0008757">
    <property type="term" value="F:S-adenosylmethionine-dependent methyltransferase activity"/>
    <property type="evidence" value="ECO:0007669"/>
    <property type="project" value="TreeGrafter"/>
</dbReference>
<dbReference type="GO" id="GO:0008171">
    <property type="term" value="F:O-methyltransferase activity"/>
    <property type="evidence" value="ECO:0007669"/>
    <property type="project" value="InterPro"/>
</dbReference>
<evidence type="ECO:0008006" key="8">
    <source>
        <dbReference type="Google" id="ProtNLM"/>
    </source>
</evidence>
<dbReference type="SUPFAM" id="SSF53335">
    <property type="entry name" value="S-adenosyl-L-methionine-dependent methyltransferases"/>
    <property type="match status" value="1"/>
</dbReference>
<evidence type="ECO:0000256" key="3">
    <source>
        <dbReference type="ARBA" id="ARBA00022691"/>
    </source>
</evidence>
<accession>A0AAV1IGU4</accession>
<dbReference type="InterPro" id="IPR029063">
    <property type="entry name" value="SAM-dependent_MTases_sf"/>
</dbReference>
<evidence type="ECO:0000256" key="2">
    <source>
        <dbReference type="ARBA" id="ARBA00022679"/>
    </source>
</evidence>
<dbReference type="PANTHER" id="PTHR10509:SF14">
    <property type="entry name" value="CAFFEOYL-COA O-METHYLTRANSFERASE 3-RELATED"/>
    <property type="match status" value="1"/>
</dbReference>
<dbReference type="GO" id="GO:0032259">
    <property type="term" value="P:methylation"/>
    <property type="evidence" value="ECO:0007669"/>
    <property type="project" value="UniProtKB-KW"/>
</dbReference>
<evidence type="ECO:0000313" key="6">
    <source>
        <dbReference type="EMBL" id="CAK0785680.1"/>
    </source>
</evidence>